<dbReference type="PANTHER" id="PTHR34135">
    <property type="entry name" value="LYSOZYME"/>
    <property type="match status" value="1"/>
</dbReference>
<dbReference type="GO" id="GO:0016998">
    <property type="term" value="P:cell wall macromolecule catabolic process"/>
    <property type="evidence" value="ECO:0007669"/>
    <property type="project" value="InterPro"/>
</dbReference>
<name>A0A6N8JIU1_9BACT</name>
<reference evidence="5 6" key="1">
    <citation type="submission" date="2019-12" db="EMBL/GenBank/DDBJ databases">
        <title>The draft genomic sequence of strain Chitinophaga oryziterrae JCM 16595.</title>
        <authorList>
            <person name="Zhang X."/>
        </authorList>
    </citation>
    <scope>NUCLEOTIDE SEQUENCE [LARGE SCALE GENOMIC DNA]</scope>
    <source>
        <strain evidence="5 6">JCM 16595</strain>
    </source>
</reference>
<evidence type="ECO:0000256" key="4">
    <source>
        <dbReference type="SAM" id="Phobius"/>
    </source>
</evidence>
<dbReference type="Proteomes" id="UP000468388">
    <property type="component" value="Unassembled WGS sequence"/>
</dbReference>
<keyword evidence="4" id="KW-0812">Transmembrane</keyword>
<dbReference type="InterPro" id="IPR018077">
    <property type="entry name" value="Glyco_hydro_fam25_subgr"/>
</dbReference>
<dbReference type="InterPro" id="IPR002053">
    <property type="entry name" value="Glyco_hydro_25"/>
</dbReference>
<protein>
    <submittedName>
        <fullName evidence="5">Glycoside hydrolase family 25 protein</fullName>
    </submittedName>
</protein>
<dbReference type="OrthoDB" id="9798192at2"/>
<dbReference type="GO" id="GO:0016052">
    <property type="term" value="P:carbohydrate catabolic process"/>
    <property type="evidence" value="ECO:0007669"/>
    <property type="project" value="TreeGrafter"/>
</dbReference>
<evidence type="ECO:0000313" key="5">
    <source>
        <dbReference type="EMBL" id="MVT44309.1"/>
    </source>
</evidence>
<dbReference type="GO" id="GO:0003796">
    <property type="term" value="F:lysozyme activity"/>
    <property type="evidence" value="ECO:0007669"/>
    <property type="project" value="InterPro"/>
</dbReference>
<dbReference type="SUPFAM" id="SSF51445">
    <property type="entry name" value="(Trans)glycosidases"/>
    <property type="match status" value="1"/>
</dbReference>
<dbReference type="RefSeq" id="WP_157303097.1">
    <property type="nucleotide sequence ID" value="NZ_BAAAZB010000021.1"/>
</dbReference>
<dbReference type="CDD" id="cd06524">
    <property type="entry name" value="GH25_YegX-like"/>
    <property type="match status" value="1"/>
</dbReference>
<dbReference type="Pfam" id="PF01183">
    <property type="entry name" value="Glyco_hydro_25"/>
    <property type="match status" value="1"/>
</dbReference>
<dbReference type="EMBL" id="WRXO01000010">
    <property type="protein sequence ID" value="MVT44309.1"/>
    <property type="molecule type" value="Genomic_DNA"/>
</dbReference>
<dbReference type="GO" id="GO:0009253">
    <property type="term" value="P:peptidoglycan catabolic process"/>
    <property type="evidence" value="ECO:0007669"/>
    <property type="project" value="InterPro"/>
</dbReference>
<gene>
    <name evidence="5" type="ORF">GO495_27185</name>
</gene>
<keyword evidence="3" id="KW-0326">Glycosidase</keyword>
<evidence type="ECO:0000256" key="2">
    <source>
        <dbReference type="ARBA" id="ARBA00022801"/>
    </source>
</evidence>
<evidence type="ECO:0000256" key="3">
    <source>
        <dbReference type="ARBA" id="ARBA00023295"/>
    </source>
</evidence>
<proteinExistence type="inferred from homology"/>
<comment type="similarity">
    <text evidence="1">Belongs to the glycosyl hydrolase 25 family.</text>
</comment>
<feature type="transmembrane region" description="Helical" evidence="4">
    <location>
        <begin position="20"/>
        <end position="36"/>
    </location>
</feature>
<keyword evidence="4" id="KW-1133">Transmembrane helix</keyword>
<dbReference type="AlphaFoldDB" id="A0A6N8JIU1"/>
<keyword evidence="4" id="KW-0472">Membrane</keyword>
<organism evidence="5 6">
    <name type="scientific">Chitinophaga oryziterrae</name>
    <dbReference type="NCBI Taxonomy" id="1031224"/>
    <lineage>
        <taxon>Bacteria</taxon>
        <taxon>Pseudomonadati</taxon>
        <taxon>Bacteroidota</taxon>
        <taxon>Chitinophagia</taxon>
        <taxon>Chitinophagales</taxon>
        <taxon>Chitinophagaceae</taxon>
        <taxon>Chitinophaga</taxon>
    </lineage>
</organism>
<keyword evidence="2 5" id="KW-0378">Hydrolase</keyword>
<evidence type="ECO:0000313" key="6">
    <source>
        <dbReference type="Proteomes" id="UP000468388"/>
    </source>
</evidence>
<dbReference type="PROSITE" id="PS51904">
    <property type="entry name" value="GLYCOSYL_HYDROL_F25_2"/>
    <property type="match status" value="1"/>
</dbReference>
<comment type="caution">
    <text evidence="5">The sequence shown here is derived from an EMBL/GenBank/DDBJ whole genome shotgun (WGS) entry which is preliminary data.</text>
</comment>
<dbReference type="PANTHER" id="PTHR34135:SF2">
    <property type="entry name" value="LYSOZYME"/>
    <property type="match status" value="1"/>
</dbReference>
<keyword evidence="6" id="KW-1185">Reference proteome</keyword>
<evidence type="ECO:0000256" key="1">
    <source>
        <dbReference type="ARBA" id="ARBA00010646"/>
    </source>
</evidence>
<accession>A0A6N8JIU1</accession>
<dbReference type="SMART" id="SM00641">
    <property type="entry name" value="Glyco_25"/>
    <property type="match status" value="1"/>
</dbReference>
<dbReference type="InterPro" id="IPR017853">
    <property type="entry name" value="GH"/>
</dbReference>
<dbReference type="Gene3D" id="3.20.20.80">
    <property type="entry name" value="Glycosidases"/>
    <property type="match status" value="1"/>
</dbReference>
<sequence length="260" mass="30489">MRNKKKVAKVRVRKAWRLPFILVVLMCLTVGAWYWWQQRDSINFVRYEEFGIDMPVNYSMHGIDVSKFQKNINWSAVEQMQVDNIHISFAFIKATEGITRQDAAFRQNWQKAKKAGIIRGAYHFFYSTRDPLKQAINFQNVVQLESGDLPPVLDIEVNNNQPAAVIRSTARIWLEEMEKAYGVKPIIYTNVHFYETYLGDEFDSYPLWIAHYYQEERPSASRKWTFWQHNDMGRVNGITSTVDFNVFSGDSLALRNLCIP</sequence>